<dbReference type="PANTHER" id="PTHR43685:SF11">
    <property type="entry name" value="GLYCOSYLTRANSFERASE TAGX-RELATED"/>
    <property type="match status" value="1"/>
</dbReference>
<dbReference type="Proteomes" id="UP000049023">
    <property type="component" value="Unassembled WGS sequence"/>
</dbReference>
<evidence type="ECO:0000313" key="6">
    <source>
        <dbReference type="EMBL" id="CLV67538.1"/>
    </source>
</evidence>
<dbReference type="Proteomes" id="UP000256381">
    <property type="component" value="Unassembled WGS sequence"/>
</dbReference>
<evidence type="ECO:0000313" key="22">
    <source>
        <dbReference type="Proteomes" id="UP000189452"/>
    </source>
</evidence>
<reference evidence="6 21" key="1">
    <citation type="submission" date="2015-03" db="EMBL/GenBank/DDBJ databases">
        <authorList>
            <consortium name="Pathogen Informatics"/>
            <person name="Murphy D."/>
        </authorList>
    </citation>
    <scope>NUCLEOTIDE SEQUENCE [LARGE SCALE GENOMIC DNA]</scope>
    <source>
        <strain evidence="6 21">0268S</strain>
    </source>
</reference>
<dbReference type="Proteomes" id="UP000671119">
    <property type="component" value="Unassembled WGS sequence"/>
</dbReference>
<dbReference type="Pfam" id="PF00535">
    <property type="entry name" value="Glycos_transf_2"/>
    <property type="match status" value="1"/>
</dbReference>
<dbReference type="EMBL" id="JAGIZI010000020">
    <property type="protein sequence ID" value="MBP0684064.1"/>
    <property type="molecule type" value="Genomic_DNA"/>
</dbReference>
<dbReference type="Proteomes" id="UP000039217">
    <property type="component" value="Unassembled WGS sequence"/>
</dbReference>
<evidence type="ECO:0000313" key="18">
    <source>
        <dbReference type="Proteomes" id="UP000048600"/>
    </source>
</evidence>
<dbReference type="EC" id="2.4.1.293" evidence="11"/>
<dbReference type="EC" id="2.4.1.212" evidence="2"/>
<evidence type="ECO:0000313" key="20">
    <source>
        <dbReference type="Proteomes" id="UP000049023"/>
    </source>
</evidence>
<evidence type="ECO:0000313" key="16">
    <source>
        <dbReference type="Proteomes" id="UP000046680"/>
    </source>
</evidence>
<evidence type="ECO:0000313" key="24">
    <source>
        <dbReference type="Proteomes" id="UP000300237"/>
    </source>
</evidence>
<dbReference type="Proteomes" id="UP000050139">
    <property type="component" value="Unassembled WGS sequence"/>
</dbReference>
<reference evidence="11 22" key="5">
    <citation type="submission" date="2017-02" db="EMBL/GenBank/DDBJ databases">
        <title>Protein polymorphisms may explain contrasting epidemiological fitness of two variants of a multidrug-resistant Mycobacterium tuberculosis strain.</title>
        <authorList>
            <person name="Bigi M.M."/>
            <person name="Lopez B."/>
            <person name="Blanco F.C."/>
            <person name="Sasiain M.C."/>
            <person name="De La Barrera S."/>
            <person name="Ritacco V."/>
            <person name="Bigi F."/>
            <person name="Soria M.A."/>
        </authorList>
    </citation>
    <scope>NUCLEOTIDE SEQUENCE [LARGE SCALE GENOMIC DNA]</scope>
    <source>
        <strain evidence="11 22">6548</strain>
    </source>
</reference>
<reference evidence="14 15" key="2">
    <citation type="submission" date="2015-03" db="EMBL/GenBank/DDBJ databases">
        <authorList>
            <consortium name="Pathogen Informatics"/>
        </authorList>
    </citation>
    <scope>NUCLEOTIDE SEQUENCE [LARGE SCALE GENOMIC DNA]</scope>
    <source>
        <strain evidence="5 19">Bir 172</strain>
        <strain evidence="4 20">Bir 187</strain>
        <strain evidence="3 16">C09601061</strain>
        <strain evidence="7 14">D00501624</strain>
        <strain evidence="8 15">G09801536</strain>
        <strain evidence="2 17">G09901357</strain>
        <strain evidence="9 18">P00601463</strain>
    </source>
</reference>
<dbReference type="Proteomes" id="UP000046680">
    <property type="component" value="Unassembled WGS sequence"/>
</dbReference>
<reference evidence="12" key="6">
    <citation type="submission" date="2018-07" db="EMBL/GenBank/DDBJ databases">
        <authorList>
            <person name="Shah S."/>
            <person name="Brown T."/>
            <person name="Auld S."/>
            <person name="Bratton K."/>
            <person name="Narechania A."/>
            <person name="Mathema B."/>
            <person name="Gandhi N."/>
        </authorList>
    </citation>
    <scope>NUCLEOTIDE SEQUENCE</scope>
    <source>
        <strain evidence="12">32301_S10</strain>
    </source>
</reference>
<reference evidence="12 23" key="4">
    <citation type="journal article" date="2017" name="N. Engl. J. Med.">
        <title>Transmission of Extensively Drug-Resistant Tuberculosis in South Africa.</title>
        <authorList>
            <person name="Shah N.S."/>
            <person name="Auld S.C."/>
            <person name="Brust J.C."/>
            <person name="Mathema B."/>
            <person name="Ismail N."/>
            <person name="Moodley P."/>
            <person name="Mlisana K."/>
            <person name="Allana S."/>
            <person name="Campbell A."/>
            <person name="Mthiyane T."/>
            <person name="Morris N."/>
            <person name="Mpangase P."/>
            <person name="van der Meulen H."/>
            <person name="Omar S.V."/>
            <person name="Brown T.S."/>
            <person name="Narechania A."/>
            <person name="Shaskina E."/>
            <person name="Kapwata T."/>
            <person name="Kreiswirth B."/>
            <person name="Gandhi N.R."/>
        </authorList>
    </citation>
    <scope>NUCLEOTIDE SEQUENCE [LARGE SCALE GENOMIC DNA]</scope>
    <source>
        <strain evidence="12 23">32301_S10</strain>
    </source>
</reference>
<evidence type="ECO:0000313" key="4">
    <source>
        <dbReference type="EMBL" id="CKR02546.1"/>
    </source>
</evidence>
<dbReference type="InterPro" id="IPR001173">
    <property type="entry name" value="Glyco_trans_2-like"/>
</dbReference>
<evidence type="ECO:0000259" key="1">
    <source>
        <dbReference type="Pfam" id="PF00535"/>
    </source>
</evidence>
<evidence type="ECO:0000313" key="17">
    <source>
        <dbReference type="Proteomes" id="UP000048289"/>
    </source>
</evidence>
<dbReference type="Proteomes" id="UP000048289">
    <property type="component" value="Unassembled WGS sequence"/>
</dbReference>
<reference evidence="13 24" key="7">
    <citation type="submission" date="2018-08" db="EMBL/GenBank/DDBJ databases">
        <authorList>
            <person name="Fokvardsen B D."/>
            <person name="Norman A."/>
        </authorList>
    </citation>
    <scope>NUCLEOTIDE SEQUENCE [LARGE SCALE GENOMIC DNA]</scope>
    <source>
        <strain evidence="13 24">DKC2</strain>
    </source>
</reference>
<dbReference type="Gene3D" id="3.90.550.10">
    <property type="entry name" value="Spore Coat Polysaccharide Biosynthesis Protein SpsA, Chain A"/>
    <property type="match status" value="1"/>
</dbReference>
<dbReference type="InterPro" id="IPR029044">
    <property type="entry name" value="Nucleotide-diphossugar_trans"/>
</dbReference>
<dbReference type="EMBL" id="LWDQ01000001">
    <property type="protein sequence ID" value="OMH59441.1"/>
    <property type="molecule type" value="Genomic_DNA"/>
</dbReference>
<dbReference type="EMBL" id="CFOE01000232">
    <property type="protein sequence ID" value="CFE39608.1"/>
    <property type="molecule type" value="Genomic_DNA"/>
</dbReference>
<dbReference type="RefSeq" id="WP_003407655.1">
    <property type="nucleotide sequence ID" value="NZ_AP018034.1"/>
</dbReference>
<evidence type="ECO:0000313" key="2">
    <source>
        <dbReference type="EMBL" id="CFE39608.1"/>
    </source>
</evidence>
<sequence>MVPGDASSVVSVNPAKPLISVCIPMYNNGATIERCLRSILEQEGVEFEIVVVDDDSSDDCAAIAATMLRPGDRLLRNEPRLGLNRNHNKCLEVARGGLIQFVHGDDRLLPGALQTLSRRFEDPSVGMAFAPRRVESDDIKWQQRYGRVHTRFRKLRDRNHGPSLVLQMVLHGAKENWIGEPTAVMFRRQLALDAGGFRTDIYQLVDVDFWLRLMLRSAVCFVPHELSVRRHTAATETTRVMATRRNVLDRQRILTWLIVDPLSPNSVRSAAALWWIPAWLAMIVEVAVLGPQRRTHLKALAPAPFREFAHARRQLPMAD</sequence>
<dbReference type="EMBL" id="CNFU01000055">
    <property type="protein sequence ID" value="CKR02546.1"/>
    <property type="molecule type" value="Genomic_DNA"/>
</dbReference>
<evidence type="ECO:0000313" key="5">
    <source>
        <dbReference type="EMBL" id="CKR83093.1"/>
    </source>
</evidence>
<evidence type="ECO:0000313" key="8">
    <source>
        <dbReference type="EMBL" id="COV90197.1"/>
    </source>
</evidence>
<dbReference type="EMBL" id="CSAD01000391">
    <property type="protein sequence ID" value="COV90197.1"/>
    <property type="molecule type" value="Genomic_DNA"/>
</dbReference>
<proteinExistence type="predicted"/>
<evidence type="ECO:0000313" key="11">
    <source>
        <dbReference type="EMBL" id="OMH59441.1"/>
    </source>
</evidence>
<dbReference type="EMBL" id="COPH01000005">
    <property type="protein sequence ID" value="CLV67538.1"/>
    <property type="molecule type" value="Genomic_DNA"/>
</dbReference>
<organism evidence="11 22">
    <name type="scientific">Mycobacterium tuberculosis</name>
    <dbReference type="NCBI Taxonomy" id="1773"/>
    <lineage>
        <taxon>Bacteria</taxon>
        <taxon>Bacillati</taxon>
        <taxon>Actinomycetota</taxon>
        <taxon>Actinomycetes</taxon>
        <taxon>Mycobacteriales</taxon>
        <taxon>Mycobacteriaceae</taxon>
        <taxon>Mycobacterium</taxon>
        <taxon>Mycobacterium tuberculosis complex</taxon>
    </lineage>
</organism>
<name>A0A045HKV1_MYCTX</name>
<evidence type="ECO:0000313" key="10">
    <source>
        <dbReference type="EMBL" id="MBP0684064.1"/>
    </source>
</evidence>
<dbReference type="EC" id="2.4.-.-" evidence="10"/>
<evidence type="ECO:0000313" key="9">
    <source>
        <dbReference type="EMBL" id="COW28816.1"/>
    </source>
</evidence>
<evidence type="ECO:0000313" key="3">
    <source>
        <dbReference type="EMBL" id="CFR66373.1"/>
    </source>
</evidence>
<dbReference type="EMBL" id="CQQC01000316">
    <property type="protein sequence ID" value="CNU81946.1"/>
    <property type="molecule type" value="Genomic_DNA"/>
</dbReference>
<dbReference type="OMA" id="LGQFHND"/>
<dbReference type="Proteomes" id="UP000045842">
    <property type="component" value="Unassembled WGS sequence"/>
</dbReference>
<evidence type="ECO:0000313" key="14">
    <source>
        <dbReference type="Proteomes" id="UP000039217"/>
    </source>
</evidence>
<dbReference type="SMR" id="A0A045HKV1"/>
<evidence type="ECO:0000313" key="13">
    <source>
        <dbReference type="EMBL" id="VCU49788.1"/>
    </source>
</evidence>
<dbReference type="GO" id="GO:0050501">
    <property type="term" value="F:hyaluronan synthase activity"/>
    <property type="evidence" value="ECO:0007669"/>
    <property type="project" value="UniProtKB-EC"/>
</dbReference>
<protein>
    <submittedName>
        <fullName evidence="11">GalNAc(5)-diNAcBac-PP-undecaprenol beta-1,3-glucosyltransferase</fullName>
        <ecNumber evidence="11">2.4.1.293</ecNumber>
    </submittedName>
    <submittedName>
        <fullName evidence="2">Glycosyl transferase family protein</fullName>
        <ecNumber evidence="2">2.4.1.212</ecNumber>
    </submittedName>
    <submittedName>
        <fullName evidence="10">Glycosyltransferase</fullName>
        <ecNumber evidence="10">2.4.-.-</ecNumber>
    </submittedName>
</protein>
<evidence type="ECO:0000313" key="12">
    <source>
        <dbReference type="EMBL" id="REQ56427.1"/>
    </source>
</evidence>
<dbReference type="SUPFAM" id="SSF53448">
    <property type="entry name" value="Nucleotide-diphospho-sugar transferases"/>
    <property type="match status" value="1"/>
</dbReference>
<evidence type="ECO:0000313" key="23">
    <source>
        <dbReference type="Proteomes" id="UP000256381"/>
    </source>
</evidence>
<evidence type="ECO:0000313" key="15">
    <source>
        <dbReference type="Proteomes" id="UP000045842"/>
    </source>
</evidence>
<dbReference type="EMBL" id="LR027516">
    <property type="protein sequence ID" value="VCU49788.1"/>
    <property type="molecule type" value="Genomic_DNA"/>
</dbReference>
<dbReference type="EMBL" id="CHKL01000215">
    <property type="protein sequence ID" value="COW28816.1"/>
    <property type="molecule type" value="Genomic_DNA"/>
</dbReference>
<evidence type="ECO:0000313" key="25">
    <source>
        <dbReference type="Proteomes" id="UP000671119"/>
    </source>
</evidence>
<dbReference type="EMBL" id="CNGE01000088">
    <property type="protein sequence ID" value="CKR83093.1"/>
    <property type="molecule type" value="Genomic_DNA"/>
</dbReference>
<reference evidence="10 25" key="8">
    <citation type="submission" date="2021-03" db="EMBL/GenBank/DDBJ databases">
        <title>Whole Genome Sequencing of Mycobacterium tuberculosis clinical isolates from Arunachal Pradesh, India.</title>
        <authorList>
            <person name="Singh S."/>
            <person name="Mudliar S.R."/>
            <person name="Kulsum U."/>
            <person name="Rufai S.B."/>
            <person name="Singh P.K."/>
            <person name="Umpo M."/>
            <person name="Nyori M."/>
        </authorList>
    </citation>
    <scope>NUCLEOTIDE SEQUENCE [LARGE SCALE GENOMIC DNA]</scope>
    <source>
        <strain evidence="10 25">OMICS/BPL/0142/20/SP</strain>
    </source>
</reference>
<dbReference type="EMBL" id="CGCX01000069">
    <property type="protein sequence ID" value="CFR66373.1"/>
    <property type="molecule type" value="Genomic_DNA"/>
</dbReference>
<evidence type="ECO:0000313" key="19">
    <source>
        <dbReference type="Proteomes" id="UP000048948"/>
    </source>
</evidence>
<accession>A0A045HKV1</accession>
<dbReference type="Proteomes" id="UP000048948">
    <property type="component" value="Unassembled WGS sequence"/>
</dbReference>
<dbReference type="PANTHER" id="PTHR43685">
    <property type="entry name" value="GLYCOSYLTRANSFERASE"/>
    <property type="match status" value="1"/>
</dbReference>
<dbReference type="AlphaFoldDB" id="A0A045HKV1"/>
<dbReference type="EMBL" id="QTBD01000036">
    <property type="protein sequence ID" value="REQ56427.1"/>
    <property type="molecule type" value="Genomic_DNA"/>
</dbReference>
<evidence type="ECO:0000313" key="21">
    <source>
        <dbReference type="Proteomes" id="UP000050139"/>
    </source>
</evidence>
<dbReference type="InterPro" id="IPR050834">
    <property type="entry name" value="Glycosyltransf_2"/>
</dbReference>
<feature type="domain" description="Glycosyltransferase 2-like" evidence="1">
    <location>
        <begin position="20"/>
        <end position="159"/>
    </location>
</feature>
<dbReference type="GeneID" id="45425499"/>
<dbReference type="Proteomes" id="UP000300237">
    <property type="component" value="Chromosome"/>
</dbReference>
<dbReference type="Proteomes" id="UP000048600">
    <property type="component" value="Unassembled WGS sequence"/>
</dbReference>
<keyword evidence="11" id="KW-0328">Glycosyltransferase</keyword>
<keyword evidence="11" id="KW-0808">Transferase</keyword>
<reference evidence="11 22" key="3">
    <citation type="submission" date="2016-04" db="EMBL/GenBank/DDBJ databases">
        <authorList>
            <person name="Bigi M."/>
            <person name="Bigi F."/>
            <person name="Soria M.A."/>
        </authorList>
    </citation>
    <scope>NUCLEOTIDE SEQUENCE [LARGE SCALE GENOMIC DNA]</scope>
    <source>
        <strain evidence="11 22">6548</strain>
    </source>
</reference>
<evidence type="ECO:0000313" key="7">
    <source>
        <dbReference type="EMBL" id="CNU81946.1"/>
    </source>
</evidence>
<dbReference type="Proteomes" id="UP000189452">
    <property type="component" value="Chromosome"/>
</dbReference>
<gene>
    <name evidence="11" type="primary">pglI</name>
    <name evidence="2" type="synonym">hyaD</name>
    <name evidence="11" type="ORF">A4S10_01609</name>
    <name evidence="13" type="ORF">DKC2_1617</name>
    <name evidence="12" type="ORF">DSJ38_02485</name>
    <name evidence="3" type="ORF">ERS007657_00342</name>
    <name evidence="7" type="ORF">ERS007661_01222</name>
    <name evidence="8" type="ORF">ERS007679_02675</name>
    <name evidence="2" type="ORF">ERS007681_01992</name>
    <name evidence="9" type="ORF">ERS007741_02081</name>
    <name evidence="5" type="ORF">ERS027646_00763</name>
    <name evidence="4" type="ORF">ERS027661_00466</name>
    <name evidence="6" type="ORF">ERS094118_00882</name>
    <name evidence="10" type="ORF">J8J21_13225</name>
</gene>